<dbReference type="InterPro" id="IPR014036">
    <property type="entry name" value="DeoR-like_C"/>
</dbReference>
<sequence>MNSLAAEERWNWLLARLKESKAISLSDAAHALGVSEMTVRRDFTAMEERGIARRVRGGAVYSGPVSFQGRERSHAEEKAQIAEKLLPLVPTSGVIAMDSSTTMNRLAQMIPASDDLTVVTNGLSTFHVLQDRPGVTAILTGGAADRRSDSLVGPVATAFLESMRFSDFFASAAAVDERACYEDTLEEAELKRAFARSSAHVVIGVHSEKLDGTATAASVPLDRVAVLATELSPDAADLAGYAPRVPALL</sequence>
<dbReference type="InterPro" id="IPR001034">
    <property type="entry name" value="DeoR_HTH"/>
</dbReference>
<keyword evidence="3" id="KW-0804">Transcription</keyword>
<dbReference type="RefSeq" id="WP_310020291.1">
    <property type="nucleotide sequence ID" value="NZ_JAVDUM010000008.1"/>
</dbReference>
<evidence type="ECO:0000313" key="5">
    <source>
        <dbReference type="EMBL" id="MDR6867466.1"/>
    </source>
</evidence>
<dbReference type="InterPro" id="IPR050313">
    <property type="entry name" value="Carb_Metab_HTH_regulators"/>
</dbReference>
<reference evidence="5 6" key="1">
    <citation type="submission" date="2023-07" db="EMBL/GenBank/DDBJ databases">
        <title>Sorghum-associated microbial communities from plants grown in Nebraska, USA.</title>
        <authorList>
            <person name="Schachtman D."/>
        </authorList>
    </citation>
    <scope>NUCLEOTIDE SEQUENCE [LARGE SCALE GENOMIC DNA]</scope>
    <source>
        <strain evidence="5 6">2980</strain>
    </source>
</reference>
<comment type="caution">
    <text evidence="5">The sequence shown here is derived from an EMBL/GenBank/DDBJ whole genome shotgun (WGS) entry which is preliminary data.</text>
</comment>
<evidence type="ECO:0000313" key="6">
    <source>
        <dbReference type="Proteomes" id="UP001259347"/>
    </source>
</evidence>
<dbReference type="PRINTS" id="PR00037">
    <property type="entry name" value="HTHLACR"/>
</dbReference>
<dbReference type="Pfam" id="PF08220">
    <property type="entry name" value="HTH_DeoR"/>
    <property type="match status" value="1"/>
</dbReference>
<keyword evidence="2" id="KW-0238">DNA-binding</keyword>
<dbReference type="Proteomes" id="UP001259347">
    <property type="component" value="Unassembled WGS sequence"/>
</dbReference>
<dbReference type="SUPFAM" id="SSF100950">
    <property type="entry name" value="NagB/RpiA/CoA transferase-like"/>
    <property type="match status" value="1"/>
</dbReference>
<dbReference type="Pfam" id="PF00455">
    <property type="entry name" value="DeoRC"/>
    <property type="match status" value="1"/>
</dbReference>
<dbReference type="SUPFAM" id="SSF46785">
    <property type="entry name" value="Winged helix' DNA-binding domain"/>
    <property type="match status" value="1"/>
</dbReference>
<evidence type="ECO:0000256" key="3">
    <source>
        <dbReference type="ARBA" id="ARBA00023163"/>
    </source>
</evidence>
<dbReference type="InterPro" id="IPR036388">
    <property type="entry name" value="WH-like_DNA-bd_sf"/>
</dbReference>
<dbReference type="PANTHER" id="PTHR30363:SF44">
    <property type="entry name" value="AGA OPERON TRANSCRIPTIONAL REPRESSOR-RELATED"/>
    <property type="match status" value="1"/>
</dbReference>
<dbReference type="EMBL" id="JAVDUM010000008">
    <property type="protein sequence ID" value="MDR6867466.1"/>
    <property type="molecule type" value="Genomic_DNA"/>
</dbReference>
<dbReference type="PANTHER" id="PTHR30363">
    <property type="entry name" value="HTH-TYPE TRANSCRIPTIONAL REGULATOR SRLR-RELATED"/>
    <property type="match status" value="1"/>
</dbReference>
<dbReference type="InterPro" id="IPR037171">
    <property type="entry name" value="NagB/RpiA_transferase-like"/>
</dbReference>
<dbReference type="PROSITE" id="PS51000">
    <property type="entry name" value="HTH_DEOR_2"/>
    <property type="match status" value="1"/>
</dbReference>
<protein>
    <submittedName>
        <fullName evidence="5">DeoR/GlpR family transcriptional regulator of sugar metabolism</fullName>
    </submittedName>
</protein>
<dbReference type="InterPro" id="IPR018356">
    <property type="entry name" value="Tscrpt_reg_HTH_DeoR_CS"/>
</dbReference>
<keyword evidence="6" id="KW-1185">Reference proteome</keyword>
<evidence type="ECO:0000256" key="1">
    <source>
        <dbReference type="ARBA" id="ARBA00023015"/>
    </source>
</evidence>
<accession>A0ABU1SCY0</accession>
<organism evidence="5 6">
    <name type="scientific">Microbacterium resistens</name>
    <dbReference type="NCBI Taxonomy" id="156977"/>
    <lineage>
        <taxon>Bacteria</taxon>
        <taxon>Bacillati</taxon>
        <taxon>Actinomycetota</taxon>
        <taxon>Actinomycetes</taxon>
        <taxon>Micrococcales</taxon>
        <taxon>Microbacteriaceae</taxon>
        <taxon>Microbacterium</taxon>
    </lineage>
</organism>
<name>A0ABU1SCY0_9MICO</name>
<proteinExistence type="predicted"/>
<dbReference type="PROSITE" id="PS00894">
    <property type="entry name" value="HTH_DEOR_1"/>
    <property type="match status" value="1"/>
</dbReference>
<feature type="domain" description="HTH deoR-type" evidence="4">
    <location>
        <begin position="6"/>
        <end position="61"/>
    </location>
</feature>
<dbReference type="InterPro" id="IPR036390">
    <property type="entry name" value="WH_DNA-bd_sf"/>
</dbReference>
<dbReference type="Gene3D" id="1.10.10.10">
    <property type="entry name" value="Winged helix-like DNA-binding domain superfamily/Winged helix DNA-binding domain"/>
    <property type="match status" value="1"/>
</dbReference>
<dbReference type="SMART" id="SM00420">
    <property type="entry name" value="HTH_DEOR"/>
    <property type="match status" value="1"/>
</dbReference>
<dbReference type="SMART" id="SM01134">
    <property type="entry name" value="DeoRC"/>
    <property type="match status" value="1"/>
</dbReference>
<keyword evidence="1" id="KW-0805">Transcription regulation</keyword>
<evidence type="ECO:0000259" key="4">
    <source>
        <dbReference type="PROSITE" id="PS51000"/>
    </source>
</evidence>
<evidence type="ECO:0000256" key="2">
    <source>
        <dbReference type="ARBA" id="ARBA00023125"/>
    </source>
</evidence>
<gene>
    <name evidence="5" type="ORF">J2Y69_002069</name>
</gene>